<feature type="region of interest" description="Disordered" evidence="1">
    <location>
        <begin position="1"/>
        <end position="50"/>
    </location>
</feature>
<dbReference type="EMBL" id="AMCI01001230">
    <property type="protein sequence ID" value="EJX06198.1"/>
    <property type="molecule type" value="Genomic_DNA"/>
</dbReference>
<protein>
    <submittedName>
        <fullName evidence="2">Uncharacterized protein</fullName>
    </submittedName>
</protein>
<reference evidence="2" key="1">
    <citation type="journal article" date="2012" name="PLoS ONE">
        <title>Gene sets for utilization of primary and secondary nutrition supplies in the distal gut of endangered iberian lynx.</title>
        <authorList>
            <person name="Alcaide M."/>
            <person name="Messina E."/>
            <person name="Richter M."/>
            <person name="Bargiela R."/>
            <person name="Peplies J."/>
            <person name="Huws S.A."/>
            <person name="Newbold C.J."/>
            <person name="Golyshin P.N."/>
            <person name="Simon M.A."/>
            <person name="Lopez G."/>
            <person name="Yakimov M.M."/>
            <person name="Ferrer M."/>
        </authorList>
    </citation>
    <scope>NUCLEOTIDE SEQUENCE</scope>
</reference>
<evidence type="ECO:0000313" key="2">
    <source>
        <dbReference type="EMBL" id="EJX06198.1"/>
    </source>
</evidence>
<sequence length="50" mass="5072">MGPPSAAGTPGKLQPPATKMVSPQRPAKGAETPCLPLTDKGDKELISTSL</sequence>
<feature type="compositionally biased region" description="Basic and acidic residues" evidence="1">
    <location>
        <begin position="39"/>
        <end position="50"/>
    </location>
</feature>
<gene>
    <name evidence="2" type="ORF">EVA_05693</name>
</gene>
<name>J9GTW4_9ZZZZ</name>
<comment type="caution">
    <text evidence="2">The sequence shown here is derived from an EMBL/GenBank/DDBJ whole genome shotgun (WGS) entry which is preliminary data.</text>
</comment>
<organism evidence="2">
    <name type="scientific">gut metagenome</name>
    <dbReference type="NCBI Taxonomy" id="749906"/>
    <lineage>
        <taxon>unclassified sequences</taxon>
        <taxon>metagenomes</taxon>
        <taxon>organismal metagenomes</taxon>
    </lineage>
</organism>
<dbReference type="AlphaFoldDB" id="J9GTW4"/>
<proteinExistence type="predicted"/>
<accession>J9GTW4</accession>
<evidence type="ECO:0000256" key="1">
    <source>
        <dbReference type="SAM" id="MobiDB-lite"/>
    </source>
</evidence>